<evidence type="ECO:0000313" key="9">
    <source>
        <dbReference type="EMBL" id="QDU78892.1"/>
    </source>
</evidence>
<keyword evidence="2" id="KW-1134">Transmembrane beta strand</keyword>
<dbReference type="Proteomes" id="UP000317178">
    <property type="component" value="Chromosome"/>
</dbReference>
<evidence type="ECO:0000256" key="6">
    <source>
        <dbReference type="SAM" id="Coils"/>
    </source>
</evidence>
<dbReference type="PANTHER" id="PTHR30026:SF23">
    <property type="entry name" value="TO APRF-PUTATIVE OUTER MEMBRANE EFFLUX PROTEIN OR SECRETED ALKALINE PHOSPHATASE-RELATED"/>
    <property type="match status" value="1"/>
</dbReference>
<evidence type="ECO:0000256" key="1">
    <source>
        <dbReference type="ARBA" id="ARBA00004442"/>
    </source>
</evidence>
<dbReference type="InterPro" id="IPR051906">
    <property type="entry name" value="TolC-like"/>
</dbReference>
<evidence type="ECO:0000256" key="8">
    <source>
        <dbReference type="SAM" id="SignalP"/>
    </source>
</evidence>
<dbReference type="PROSITE" id="PS51257">
    <property type="entry name" value="PROKAR_LIPOPROTEIN"/>
    <property type="match status" value="1"/>
</dbReference>
<dbReference type="KEGG" id="plon:Pla110_05960"/>
<feature type="region of interest" description="Disordered" evidence="7">
    <location>
        <begin position="657"/>
        <end position="711"/>
    </location>
</feature>
<feature type="coiled-coil region" evidence="6">
    <location>
        <begin position="486"/>
        <end position="513"/>
    </location>
</feature>
<proteinExistence type="predicted"/>
<keyword evidence="3" id="KW-0812">Transmembrane</keyword>
<evidence type="ECO:0000256" key="7">
    <source>
        <dbReference type="SAM" id="MobiDB-lite"/>
    </source>
</evidence>
<dbReference type="AlphaFoldDB" id="A0A518CI37"/>
<keyword evidence="6" id="KW-0175">Coiled coil</keyword>
<name>A0A518CI37_9PLAN</name>
<dbReference type="GO" id="GO:0015562">
    <property type="term" value="F:efflux transmembrane transporter activity"/>
    <property type="evidence" value="ECO:0007669"/>
    <property type="project" value="InterPro"/>
</dbReference>
<reference evidence="9 10" key="1">
    <citation type="submission" date="2019-02" db="EMBL/GenBank/DDBJ databases">
        <title>Deep-cultivation of Planctomycetes and their phenomic and genomic characterization uncovers novel biology.</title>
        <authorList>
            <person name="Wiegand S."/>
            <person name="Jogler M."/>
            <person name="Boedeker C."/>
            <person name="Pinto D."/>
            <person name="Vollmers J."/>
            <person name="Rivas-Marin E."/>
            <person name="Kohn T."/>
            <person name="Peeters S.H."/>
            <person name="Heuer A."/>
            <person name="Rast P."/>
            <person name="Oberbeckmann S."/>
            <person name="Bunk B."/>
            <person name="Jeske O."/>
            <person name="Meyerdierks A."/>
            <person name="Storesund J.E."/>
            <person name="Kallscheuer N."/>
            <person name="Luecker S."/>
            <person name="Lage O.M."/>
            <person name="Pohl T."/>
            <person name="Merkel B.J."/>
            <person name="Hornburger P."/>
            <person name="Mueller R.-W."/>
            <person name="Bruemmer F."/>
            <person name="Labrenz M."/>
            <person name="Spormann A.M."/>
            <person name="Op den Camp H."/>
            <person name="Overmann J."/>
            <person name="Amann R."/>
            <person name="Jetten M.S.M."/>
            <person name="Mascher T."/>
            <person name="Medema M.H."/>
            <person name="Devos D.P."/>
            <person name="Kaster A.-K."/>
            <person name="Ovreas L."/>
            <person name="Rohde M."/>
            <person name="Galperin M.Y."/>
            <person name="Jogler C."/>
        </authorList>
    </citation>
    <scope>NUCLEOTIDE SEQUENCE [LARGE SCALE GENOMIC DNA]</scope>
    <source>
        <strain evidence="9 10">Pla110</strain>
    </source>
</reference>
<dbReference type="Gene3D" id="1.20.1600.10">
    <property type="entry name" value="Outer membrane efflux proteins (OEP)"/>
    <property type="match status" value="1"/>
</dbReference>
<evidence type="ECO:0000313" key="10">
    <source>
        <dbReference type="Proteomes" id="UP000317178"/>
    </source>
</evidence>
<evidence type="ECO:0000256" key="5">
    <source>
        <dbReference type="ARBA" id="ARBA00023237"/>
    </source>
</evidence>
<evidence type="ECO:0000256" key="2">
    <source>
        <dbReference type="ARBA" id="ARBA00022452"/>
    </source>
</evidence>
<dbReference type="EMBL" id="CP036281">
    <property type="protein sequence ID" value="QDU78892.1"/>
    <property type="molecule type" value="Genomic_DNA"/>
</dbReference>
<feature type="compositionally biased region" description="Basic and acidic residues" evidence="7">
    <location>
        <begin position="657"/>
        <end position="672"/>
    </location>
</feature>
<keyword evidence="4" id="KW-0472">Membrane</keyword>
<dbReference type="GO" id="GO:1990281">
    <property type="term" value="C:efflux pump complex"/>
    <property type="evidence" value="ECO:0007669"/>
    <property type="project" value="TreeGrafter"/>
</dbReference>
<keyword evidence="8" id="KW-0732">Signal</keyword>
<accession>A0A518CI37</accession>
<comment type="subcellular location">
    <subcellularLocation>
        <location evidence="1">Cell outer membrane</location>
    </subcellularLocation>
</comment>
<organism evidence="9 10">
    <name type="scientific">Polystyrenella longa</name>
    <dbReference type="NCBI Taxonomy" id="2528007"/>
    <lineage>
        <taxon>Bacteria</taxon>
        <taxon>Pseudomonadati</taxon>
        <taxon>Planctomycetota</taxon>
        <taxon>Planctomycetia</taxon>
        <taxon>Planctomycetales</taxon>
        <taxon>Planctomycetaceae</taxon>
        <taxon>Polystyrenella</taxon>
    </lineage>
</organism>
<feature type="signal peptide" evidence="8">
    <location>
        <begin position="1"/>
        <end position="18"/>
    </location>
</feature>
<feature type="chain" id="PRO_5022232527" evidence="8">
    <location>
        <begin position="19"/>
        <end position="757"/>
    </location>
</feature>
<sequence precursor="true">MKSSKAINWLLICVMCWATVGCKSVTMKEKKLSYLGDKDHLEHYKDEVTSIEYTEVAHCTPDEVKFTQEPRTIRDRKHDEIWDLSLTEALHLALKNNRVIRTDGSFMNSTEAITNQNASSVYDPAIQETGVLFGGRGVEAALSDFDANFTTSMLWGRNNEIVNSPFFGGTPGGNLTRETGAFRAGVSKQFATGGSFALRNDWDYSGTNASGQLFPSAYTGNVRGELRQPLWARSGTEYTRIAGPGGAGFSGVTGVSQGVSIARINNDITVADFELSVIDLLRDVETVYWQLYLDYHRYHTVVTARNSALESWRNAKLKLDIGGISGFKLVDEAQARDLLFQRRSDAATSLGDLYSREIRLRRLLGLSVNDGRVIRPVDEPVEAEFIPEWYGNLVEALTNRVEIRKQKWSIRSLELQHIAAQSLTNPQLDFVSSYQVNGFGDQLWGLGSDDDAANTNSGLRYGMERITQGDETGWTAGVELSMPIGFRSAKAQVRNYELRIAKSREQLAVLELEISHELAVAIQKVHSNYIAAREDFSRRKAARRRVELYEAEVDAGTSTLDPLLRAQSSLAEAEVAFYTSLVDYNLALLDLQYRKGTVLEYDNVYLSEGSWTPAAYRQAVRRAWARTYAIENPHLHSEPGEFAQSESYPRYIDVARPETRETEPSLKSKSSVEESEGPTEVPPAIEADSPQVKAPLENKTSQLPRANRLETELPDEFNLDFSNAFEEKPKFEQVQFLKEEPFAPTRRNSSEIPDFED</sequence>
<dbReference type="RefSeq" id="WP_144992982.1">
    <property type="nucleotide sequence ID" value="NZ_CP036281.1"/>
</dbReference>
<evidence type="ECO:0000256" key="3">
    <source>
        <dbReference type="ARBA" id="ARBA00022692"/>
    </source>
</evidence>
<evidence type="ECO:0000256" key="4">
    <source>
        <dbReference type="ARBA" id="ARBA00023136"/>
    </source>
</evidence>
<dbReference type="GO" id="GO:0015288">
    <property type="term" value="F:porin activity"/>
    <property type="evidence" value="ECO:0007669"/>
    <property type="project" value="TreeGrafter"/>
</dbReference>
<keyword evidence="5" id="KW-0998">Cell outer membrane</keyword>
<dbReference type="GO" id="GO:0009279">
    <property type="term" value="C:cell outer membrane"/>
    <property type="evidence" value="ECO:0007669"/>
    <property type="project" value="UniProtKB-SubCell"/>
</dbReference>
<keyword evidence="10" id="KW-1185">Reference proteome</keyword>
<dbReference type="SUPFAM" id="SSF56954">
    <property type="entry name" value="Outer membrane efflux proteins (OEP)"/>
    <property type="match status" value="1"/>
</dbReference>
<gene>
    <name evidence="9" type="ORF">Pla110_05960</name>
</gene>
<protein>
    <submittedName>
        <fullName evidence="9">Outer membrane efflux protein</fullName>
    </submittedName>
</protein>
<dbReference type="OrthoDB" id="229865at2"/>
<dbReference type="PANTHER" id="PTHR30026">
    <property type="entry name" value="OUTER MEMBRANE PROTEIN TOLC"/>
    <property type="match status" value="1"/>
</dbReference>